<keyword evidence="4 6" id="KW-1133">Transmembrane helix</keyword>
<evidence type="ECO:0000256" key="3">
    <source>
        <dbReference type="ARBA" id="ARBA00022692"/>
    </source>
</evidence>
<dbReference type="InterPro" id="IPR027379">
    <property type="entry name" value="CLS_N"/>
</dbReference>
<sequence length="80" mass="8543">MTDTGTEQLFGIGLFGVLALIGLGALLLFLTALFSILGSNQDCLPKLLWLALAFAAPFLGPLLWFTVGKRATQYPPPPHS</sequence>
<gene>
    <name evidence="8" type="ORF">JOF53_001209</name>
</gene>
<accession>A0ABS5A7W0</accession>
<dbReference type="EMBL" id="JAGIOO010000001">
    <property type="protein sequence ID" value="MBP2472337.1"/>
    <property type="molecule type" value="Genomic_DNA"/>
</dbReference>
<feature type="domain" description="Cardiolipin synthase N-terminal" evidence="7">
    <location>
        <begin position="28"/>
        <end position="68"/>
    </location>
</feature>
<protein>
    <submittedName>
        <fullName evidence="8">Flippase GtrA</fullName>
    </submittedName>
</protein>
<feature type="transmembrane region" description="Helical" evidence="6">
    <location>
        <begin position="12"/>
        <end position="35"/>
    </location>
</feature>
<evidence type="ECO:0000256" key="1">
    <source>
        <dbReference type="ARBA" id="ARBA00004651"/>
    </source>
</evidence>
<evidence type="ECO:0000313" key="8">
    <source>
        <dbReference type="EMBL" id="MBP2472337.1"/>
    </source>
</evidence>
<keyword evidence="3 6" id="KW-0812">Transmembrane</keyword>
<evidence type="ECO:0000256" key="5">
    <source>
        <dbReference type="ARBA" id="ARBA00023136"/>
    </source>
</evidence>
<evidence type="ECO:0000256" key="4">
    <source>
        <dbReference type="ARBA" id="ARBA00022989"/>
    </source>
</evidence>
<keyword evidence="2" id="KW-1003">Cell membrane</keyword>
<proteinExistence type="predicted"/>
<evidence type="ECO:0000313" key="9">
    <source>
        <dbReference type="Proteomes" id="UP001519363"/>
    </source>
</evidence>
<reference evidence="8 9" key="1">
    <citation type="submission" date="2021-03" db="EMBL/GenBank/DDBJ databases">
        <title>Sequencing the genomes of 1000 actinobacteria strains.</title>
        <authorList>
            <person name="Klenk H.-P."/>
        </authorList>
    </citation>
    <scope>NUCLEOTIDE SEQUENCE [LARGE SCALE GENOMIC DNA]</scope>
    <source>
        <strain evidence="8 9">DSM 44580</strain>
    </source>
</reference>
<keyword evidence="9" id="KW-1185">Reference proteome</keyword>
<keyword evidence="5 6" id="KW-0472">Membrane</keyword>
<evidence type="ECO:0000259" key="7">
    <source>
        <dbReference type="Pfam" id="PF13396"/>
    </source>
</evidence>
<dbReference type="Pfam" id="PF13396">
    <property type="entry name" value="PLDc_N"/>
    <property type="match status" value="1"/>
</dbReference>
<evidence type="ECO:0000256" key="6">
    <source>
        <dbReference type="SAM" id="Phobius"/>
    </source>
</evidence>
<feature type="transmembrane region" description="Helical" evidence="6">
    <location>
        <begin position="47"/>
        <end position="67"/>
    </location>
</feature>
<comment type="subcellular location">
    <subcellularLocation>
        <location evidence="1">Cell membrane</location>
        <topology evidence="1">Multi-pass membrane protein</topology>
    </subcellularLocation>
</comment>
<comment type="caution">
    <text evidence="8">The sequence shown here is derived from an EMBL/GenBank/DDBJ whole genome shotgun (WGS) entry which is preliminary data.</text>
</comment>
<organism evidence="8 9">
    <name type="scientific">Crossiella equi</name>
    <dbReference type="NCBI Taxonomy" id="130796"/>
    <lineage>
        <taxon>Bacteria</taxon>
        <taxon>Bacillati</taxon>
        <taxon>Actinomycetota</taxon>
        <taxon>Actinomycetes</taxon>
        <taxon>Pseudonocardiales</taxon>
        <taxon>Pseudonocardiaceae</taxon>
        <taxon>Crossiella</taxon>
    </lineage>
</organism>
<evidence type="ECO:0000256" key="2">
    <source>
        <dbReference type="ARBA" id="ARBA00022475"/>
    </source>
</evidence>
<dbReference type="RefSeq" id="WP_209706451.1">
    <property type="nucleotide sequence ID" value="NZ_JAGIOO010000001.1"/>
</dbReference>
<dbReference type="Proteomes" id="UP001519363">
    <property type="component" value="Unassembled WGS sequence"/>
</dbReference>
<name>A0ABS5A7W0_9PSEU</name>